<keyword evidence="6" id="KW-0408">Iron</keyword>
<evidence type="ECO:0000256" key="4">
    <source>
        <dbReference type="ARBA" id="ARBA00022485"/>
    </source>
</evidence>
<keyword evidence="5" id="KW-0479">Metal-binding</keyword>
<reference evidence="13 14" key="1">
    <citation type="submission" date="2015-12" db="EMBL/GenBank/DDBJ databases">
        <title>Draft genome sequence of Streptomyces silvensis ATCC 53525, a producer of novel hormone antagonists.</title>
        <authorList>
            <person name="Johnston C.W."/>
            <person name="Li Y."/>
            <person name="Magarvey N.A."/>
        </authorList>
    </citation>
    <scope>NUCLEOTIDE SEQUENCE [LARGE SCALE GENOMIC DNA]</scope>
    <source>
        <strain evidence="13 14">ATCC 53525</strain>
    </source>
</reference>
<dbReference type="PROSITE" id="PS51674">
    <property type="entry name" value="4FE4S_WBL"/>
    <property type="match status" value="1"/>
</dbReference>
<comment type="subcellular location">
    <subcellularLocation>
        <location evidence="2">Cytoplasm</location>
    </subcellularLocation>
</comment>
<comment type="similarity">
    <text evidence="3">Belongs to the WhiB family.</text>
</comment>
<accession>A0A0W7X696</accession>
<evidence type="ECO:0000256" key="9">
    <source>
        <dbReference type="ARBA" id="ARBA00023125"/>
    </source>
</evidence>
<evidence type="ECO:0000313" key="14">
    <source>
        <dbReference type="Proteomes" id="UP000054804"/>
    </source>
</evidence>
<keyword evidence="10" id="KW-1015">Disulfide bond</keyword>
<name>A0A0W7X696_9ACTN</name>
<evidence type="ECO:0000256" key="11">
    <source>
        <dbReference type="ARBA" id="ARBA00023163"/>
    </source>
</evidence>
<evidence type="ECO:0000256" key="2">
    <source>
        <dbReference type="ARBA" id="ARBA00004496"/>
    </source>
</evidence>
<gene>
    <name evidence="13" type="ORF">AT728_18910</name>
</gene>
<dbReference type="EMBL" id="LOCL01000030">
    <property type="protein sequence ID" value="KUF18421.1"/>
    <property type="molecule type" value="Genomic_DNA"/>
</dbReference>
<evidence type="ECO:0000256" key="3">
    <source>
        <dbReference type="ARBA" id="ARBA00006597"/>
    </source>
</evidence>
<keyword evidence="7" id="KW-0411">Iron-sulfur</keyword>
<keyword evidence="14" id="KW-1185">Reference proteome</keyword>
<dbReference type="GO" id="GO:0005737">
    <property type="term" value="C:cytoplasm"/>
    <property type="evidence" value="ECO:0007669"/>
    <property type="project" value="UniProtKB-SubCell"/>
</dbReference>
<organism evidence="13 14">
    <name type="scientific">Streptomyces silvensis</name>
    <dbReference type="NCBI Taxonomy" id="1765722"/>
    <lineage>
        <taxon>Bacteria</taxon>
        <taxon>Bacillati</taxon>
        <taxon>Actinomycetota</taxon>
        <taxon>Actinomycetes</taxon>
        <taxon>Kitasatosporales</taxon>
        <taxon>Streptomycetaceae</taxon>
        <taxon>Streptomyces</taxon>
    </lineage>
</organism>
<dbReference type="PANTHER" id="PTHR38839">
    <property type="entry name" value="TRANSCRIPTIONAL REGULATOR WHID-RELATED"/>
    <property type="match status" value="1"/>
</dbReference>
<dbReference type="GO" id="GO:0045454">
    <property type="term" value="P:cell redox homeostasis"/>
    <property type="evidence" value="ECO:0007669"/>
    <property type="project" value="TreeGrafter"/>
</dbReference>
<dbReference type="AlphaFoldDB" id="A0A0W7X696"/>
<dbReference type="Proteomes" id="UP000054804">
    <property type="component" value="Unassembled WGS sequence"/>
</dbReference>
<dbReference type="GO" id="GO:0045892">
    <property type="term" value="P:negative regulation of DNA-templated transcription"/>
    <property type="evidence" value="ECO:0007669"/>
    <property type="project" value="TreeGrafter"/>
</dbReference>
<dbReference type="GO" id="GO:0051539">
    <property type="term" value="F:4 iron, 4 sulfur cluster binding"/>
    <property type="evidence" value="ECO:0007669"/>
    <property type="project" value="UniProtKB-KW"/>
</dbReference>
<dbReference type="STRING" id="1765722.AT728_18910"/>
<dbReference type="GO" id="GO:0046872">
    <property type="term" value="F:metal ion binding"/>
    <property type="evidence" value="ECO:0007669"/>
    <property type="project" value="UniProtKB-KW"/>
</dbReference>
<comment type="caution">
    <text evidence="13">The sequence shown here is derived from an EMBL/GenBank/DDBJ whole genome shotgun (WGS) entry which is preliminary data.</text>
</comment>
<keyword evidence="4" id="KW-0004">4Fe-4S</keyword>
<dbReference type="InterPro" id="IPR003482">
    <property type="entry name" value="Whib"/>
</dbReference>
<comment type="cofactor">
    <cofactor evidence="1">
        <name>[4Fe-4S] cluster</name>
        <dbReference type="ChEBI" id="CHEBI:49883"/>
    </cofactor>
</comment>
<evidence type="ECO:0000256" key="5">
    <source>
        <dbReference type="ARBA" id="ARBA00022723"/>
    </source>
</evidence>
<evidence type="ECO:0000256" key="1">
    <source>
        <dbReference type="ARBA" id="ARBA00001966"/>
    </source>
</evidence>
<keyword evidence="11" id="KW-0804">Transcription</keyword>
<feature type="domain" description="4Fe-4S Wbl-type" evidence="12">
    <location>
        <begin position="22"/>
        <end position="88"/>
    </location>
</feature>
<keyword evidence="8" id="KW-0805">Transcription regulation</keyword>
<dbReference type="GO" id="GO:0003677">
    <property type="term" value="F:DNA binding"/>
    <property type="evidence" value="ECO:0007669"/>
    <property type="project" value="UniProtKB-KW"/>
</dbReference>
<evidence type="ECO:0000256" key="8">
    <source>
        <dbReference type="ARBA" id="ARBA00023015"/>
    </source>
</evidence>
<evidence type="ECO:0000256" key="7">
    <source>
        <dbReference type="ARBA" id="ARBA00023014"/>
    </source>
</evidence>
<dbReference type="InterPro" id="IPR034768">
    <property type="entry name" value="4FE4S_WBL"/>
</dbReference>
<sequence length="104" mass="11564">MSRRSAYGLGTRRTADWRDLAACTDAEPEDMFPEGKGKDPAVQDARAFCLRCPVIHECLMDAMRAEGAAGKDNRWGVRGSLTGDERAALYRRNPGKWAAYRTRG</sequence>
<protein>
    <recommendedName>
        <fullName evidence="12">4Fe-4S Wbl-type domain-containing protein</fullName>
    </recommendedName>
</protein>
<dbReference type="RefSeq" id="WP_058847330.1">
    <property type="nucleotide sequence ID" value="NZ_LOCL01000030.1"/>
</dbReference>
<keyword evidence="9" id="KW-0238">DNA-binding</keyword>
<dbReference type="Pfam" id="PF02467">
    <property type="entry name" value="Whib"/>
    <property type="match status" value="1"/>
</dbReference>
<evidence type="ECO:0000259" key="12">
    <source>
        <dbReference type="PROSITE" id="PS51674"/>
    </source>
</evidence>
<dbReference type="GO" id="GO:0047134">
    <property type="term" value="F:protein-disulfide reductase [NAD(P)H] activity"/>
    <property type="evidence" value="ECO:0007669"/>
    <property type="project" value="TreeGrafter"/>
</dbReference>
<evidence type="ECO:0000313" key="13">
    <source>
        <dbReference type="EMBL" id="KUF18421.1"/>
    </source>
</evidence>
<proteinExistence type="inferred from homology"/>
<dbReference type="OrthoDB" id="4212922at2"/>
<evidence type="ECO:0000256" key="6">
    <source>
        <dbReference type="ARBA" id="ARBA00023004"/>
    </source>
</evidence>
<evidence type="ECO:0000256" key="10">
    <source>
        <dbReference type="ARBA" id="ARBA00023157"/>
    </source>
</evidence>